<dbReference type="SUPFAM" id="SSF54675">
    <property type="entry name" value="Nicotinate/Quinolinate PRTase N-terminal domain-like"/>
    <property type="match status" value="1"/>
</dbReference>
<dbReference type="STRING" id="60175.A0A1V6XC03"/>
<evidence type="ECO:0000256" key="5">
    <source>
        <dbReference type="ARBA" id="ARBA00022676"/>
    </source>
</evidence>
<evidence type="ECO:0000259" key="7">
    <source>
        <dbReference type="Pfam" id="PF01729"/>
    </source>
</evidence>
<dbReference type="Proteomes" id="UP001153461">
    <property type="component" value="Unassembled WGS sequence"/>
</dbReference>
<evidence type="ECO:0000313" key="11">
    <source>
        <dbReference type="Proteomes" id="UP000191691"/>
    </source>
</evidence>
<evidence type="ECO:0000313" key="9">
    <source>
        <dbReference type="EMBL" id="CAG8044185.1"/>
    </source>
</evidence>
<reference evidence="10" key="1">
    <citation type="submission" date="2016-10" db="EMBL/GenBank/DDBJ databases">
        <title>Uncovering the secondary metabolism of Penicillium species provides insights into the evolution of 6-MSA pathways.</title>
        <authorList>
            <person name="Nielsen J.C."/>
            <person name="Nielsen J."/>
        </authorList>
    </citation>
    <scope>NUCLEOTIDE SEQUENCE [LARGE SCALE GENOMIC DNA]</scope>
    <source>
        <strain evidence="10">IBT 13039</strain>
    </source>
</reference>
<dbReference type="OMA" id="DIVMCDN"/>
<evidence type="ECO:0000256" key="3">
    <source>
        <dbReference type="ARBA" id="ARBA00011944"/>
    </source>
</evidence>
<dbReference type="Pfam" id="PF02749">
    <property type="entry name" value="QRPTase_N"/>
    <property type="match status" value="1"/>
</dbReference>
<keyword evidence="11" id="KW-1185">Reference proteome</keyword>
<proteinExistence type="inferred from homology"/>
<dbReference type="GO" id="GO:0004514">
    <property type="term" value="F:nicotinate-nucleotide diphosphorylase (carboxylating) activity"/>
    <property type="evidence" value="ECO:0007669"/>
    <property type="project" value="UniProtKB-EC"/>
</dbReference>
<dbReference type="Gene3D" id="3.20.20.70">
    <property type="entry name" value="Aldolase class I"/>
    <property type="match status" value="1"/>
</dbReference>
<dbReference type="InterPro" id="IPR036068">
    <property type="entry name" value="Nicotinate_pribotase-like_C"/>
</dbReference>
<dbReference type="GO" id="GO:0005737">
    <property type="term" value="C:cytoplasm"/>
    <property type="evidence" value="ECO:0007669"/>
    <property type="project" value="TreeGrafter"/>
</dbReference>
<evidence type="ECO:0000259" key="8">
    <source>
        <dbReference type="Pfam" id="PF02749"/>
    </source>
</evidence>
<dbReference type="InterPro" id="IPR013785">
    <property type="entry name" value="Aldolase_TIM"/>
</dbReference>
<dbReference type="Proteomes" id="UP000191691">
    <property type="component" value="Unassembled WGS sequence"/>
</dbReference>
<protein>
    <recommendedName>
        <fullName evidence="3">nicotinate-nucleotide diphosphorylase (carboxylating)</fullName>
        <ecNumber evidence="3">2.4.2.19</ecNumber>
    </recommendedName>
</protein>
<dbReference type="GO" id="GO:0009435">
    <property type="term" value="P:NAD+ biosynthetic process"/>
    <property type="evidence" value="ECO:0007669"/>
    <property type="project" value="UniProtKB-UniPathway"/>
</dbReference>
<dbReference type="Pfam" id="PF01729">
    <property type="entry name" value="QRPTase_C"/>
    <property type="match status" value="1"/>
</dbReference>
<comment type="pathway">
    <text evidence="1">Cofactor biosynthesis; NAD(+) biosynthesis; nicotinate D-ribonucleotide from quinolinate: step 1/1.</text>
</comment>
<organism evidence="10 11">
    <name type="scientific">Penicillium nalgiovense</name>
    <dbReference type="NCBI Taxonomy" id="60175"/>
    <lineage>
        <taxon>Eukaryota</taxon>
        <taxon>Fungi</taxon>
        <taxon>Dikarya</taxon>
        <taxon>Ascomycota</taxon>
        <taxon>Pezizomycotina</taxon>
        <taxon>Eurotiomycetes</taxon>
        <taxon>Eurotiomycetidae</taxon>
        <taxon>Eurotiales</taxon>
        <taxon>Aspergillaceae</taxon>
        <taxon>Penicillium</taxon>
    </lineage>
</organism>
<dbReference type="UniPathway" id="UPA00253">
    <property type="reaction ID" value="UER00331"/>
</dbReference>
<dbReference type="InterPro" id="IPR004393">
    <property type="entry name" value="NadC"/>
</dbReference>
<dbReference type="InterPro" id="IPR037128">
    <property type="entry name" value="Quinolinate_PRibosylTase_N_sf"/>
</dbReference>
<dbReference type="CDD" id="cd01572">
    <property type="entry name" value="QPRTase"/>
    <property type="match status" value="1"/>
</dbReference>
<dbReference type="EMBL" id="CAJVNV010000106">
    <property type="protein sequence ID" value="CAG8044185.1"/>
    <property type="molecule type" value="Genomic_DNA"/>
</dbReference>
<dbReference type="InterPro" id="IPR022412">
    <property type="entry name" value="Quinolinate_PRibosylTrfase_N"/>
</dbReference>
<reference evidence="11" key="2">
    <citation type="journal article" date="2017" name="Nat. Microbiol.">
        <title>Global analysis of biosynthetic gene clusters reveals vast potential of secondary metabolite production in Penicillium species.</title>
        <authorList>
            <person name="Nielsen J.C."/>
            <person name="Grijseels S."/>
            <person name="Prigent S."/>
            <person name="Ji B."/>
            <person name="Dainat J."/>
            <person name="Nielsen K.F."/>
            <person name="Frisvad J.C."/>
            <person name="Workman M."/>
            <person name="Nielsen J."/>
        </authorList>
    </citation>
    <scope>NUCLEOTIDE SEQUENCE [LARGE SCALE GENOMIC DNA]</scope>
    <source>
        <strain evidence="11">IBT 13039</strain>
    </source>
</reference>
<evidence type="ECO:0000256" key="1">
    <source>
        <dbReference type="ARBA" id="ARBA00004893"/>
    </source>
</evidence>
<dbReference type="EC" id="2.4.2.19" evidence="3"/>
<evidence type="ECO:0000313" key="10">
    <source>
        <dbReference type="EMBL" id="OQE72674.1"/>
    </source>
</evidence>
<comment type="similarity">
    <text evidence="2">Belongs to the NadC/ModD family.</text>
</comment>
<evidence type="ECO:0000256" key="6">
    <source>
        <dbReference type="ARBA" id="ARBA00022679"/>
    </source>
</evidence>
<dbReference type="PANTHER" id="PTHR32179:SF3">
    <property type="entry name" value="NICOTINATE-NUCLEOTIDE PYROPHOSPHORYLASE [CARBOXYLATING]"/>
    <property type="match status" value="1"/>
</dbReference>
<feature type="domain" description="Quinolinate phosphoribosyl transferase N-terminal" evidence="8">
    <location>
        <begin position="99"/>
        <end position="173"/>
    </location>
</feature>
<dbReference type="Gene3D" id="3.90.1170.20">
    <property type="entry name" value="Quinolinate phosphoribosyl transferase, N-terminal domain"/>
    <property type="match status" value="1"/>
</dbReference>
<accession>A0A1V6XC03</accession>
<comment type="caution">
    <text evidence="10">The sequence shown here is derived from an EMBL/GenBank/DDBJ whole genome shotgun (WGS) entry which is preliminary data.</text>
</comment>
<dbReference type="GO" id="GO:0034213">
    <property type="term" value="P:quinolinate catabolic process"/>
    <property type="evidence" value="ECO:0007669"/>
    <property type="project" value="TreeGrafter"/>
</dbReference>
<dbReference type="OrthoDB" id="10067394at2759"/>
<keyword evidence="4" id="KW-0662">Pyridine nucleotide biosynthesis</keyword>
<dbReference type="FunFam" id="3.90.1170.20:FF:000003">
    <property type="entry name" value="Nicotinate-nucleotide pyrophosphorylase [carboxylating]"/>
    <property type="match status" value="1"/>
</dbReference>
<dbReference type="InterPro" id="IPR002638">
    <property type="entry name" value="Quinolinate_PRibosylTrfase_C"/>
</dbReference>
<dbReference type="EMBL" id="MOOB01000093">
    <property type="protein sequence ID" value="OQE72674.1"/>
    <property type="molecule type" value="Genomic_DNA"/>
</dbReference>
<sequence>MHIVTYYIHDCTILPRDPGHNRRSGQPEVLHPARGHATSQINIFSTLIQFICSQPTLPLTMASAHGDLRHLLPGNYKRVITSWLEEDCPSLDYGGFVVGESEGEARLLGKSKGIVAGVPFFDEVFSQLGCTIEWHIKEGEAITPIQHCATVRGPIRKILLGERVALNILARCSGIASKSASMLGAVRAQGWHGTLAGTRKTTPGFRLVEKYGMLAGGADPHRHDLSSMTMLKDNHVWACANNRAAADGGVADPSSIESIAAAIPRAVQAAKATGGFSTKVEVECRSVEEANAAIGAGADIIMLDNFTPEGVREAAARLKREWASKKAFLIEVSGGLTEENAPAYVCADIDILSTSSIHQGTGIVDFSLKVSLR</sequence>
<reference evidence="9" key="3">
    <citation type="submission" date="2021-07" db="EMBL/GenBank/DDBJ databases">
        <authorList>
            <person name="Branca A.L. A."/>
        </authorList>
    </citation>
    <scope>NUCLEOTIDE SEQUENCE</scope>
</reference>
<keyword evidence="6" id="KW-0808">Transferase</keyword>
<keyword evidence="5" id="KW-0328">Glycosyltransferase</keyword>
<dbReference type="FunFam" id="3.20.20.70:FF:000030">
    <property type="entry name" value="Nicotinate-nucleotide pyrophosphorylase, carboxylating"/>
    <property type="match status" value="1"/>
</dbReference>
<name>A0A1V6XC03_PENNA</name>
<dbReference type="SUPFAM" id="SSF51690">
    <property type="entry name" value="Nicotinate/Quinolinate PRTase C-terminal domain-like"/>
    <property type="match status" value="1"/>
</dbReference>
<dbReference type="PANTHER" id="PTHR32179">
    <property type="entry name" value="NICOTINATE-NUCLEOTIDE PYROPHOSPHORYLASE [CARBOXYLATING]"/>
    <property type="match status" value="1"/>
</dbReference>
<dbReference type="AlphaFoldDB" id="A0A1V6XC03"/>
<evidence type="ECO:0000256" key="2">
    <source>
        <dbReference type="ARBA" id="ARBA00009400"/>
    </source>
</evidence>
<gene>
    <name evidence="10" type="ORF">PENNAL_c0093G03270</name>
    <name evidence="9" type="ORF">PNAL_LOCUS3102</name>
</gene>
<dbReference type="InterPro" id="IPR027277">
    <property type="entry name" value="NadC/ModD"/>
</dbReference>
<evidence type="ECO:0000256" key="4">
    <source>
        <dbReference type="ARBA" id="ARBA00022642"/>
    </source>
</evidence>
<feature type="domain" description="Quinolinate phosphoribosyl transferase C-terminal" evidence="7">
    <location>
        <begin position="175"/>
        <end position="369"/>
    </location>
</feature>